<dbReference type="InterPro" id="IPR013494">
    <property type="entry name" value="CHP02678"/>
</dbReference>
<organism evidence="1 2">
    <name type="scientific">Catellatospora bangladeshensis</name>
    <dbReference type="NCBI Taxonomy" id="310355"/>
    <lineage>
        <taxon>Bacteria</taxon>
        <taxon>Bacillati</taxon>
        <taxon>Actinomycetota</taxon>
        <taxon>Actinomycetes</taxon>
        <taxon>Micromonosporales</taxon>
        <taxon>Micromonosporaceae</taxon>
        <taxon>Catellatospora</taxon>
    </lineage>
</organism>
<proteinExistence type="predicted"/>
<protein>
    <recommendedName>
        <fullName evidence="3">TIGR02678 family protein</fullName>
    </recommendedName>
</protein>
<accession>A0A8J3JVG7</accession>
<evidence type="ECO:0000313" key="1">
    <source>
        <dbReference type="EMBL" id="GIF85875.1"/>
    </source>
</evidence>
<evidence type="ECO:0008006" key="3">
    <source>
        <dbReference type="Google" id="ProtNLM"/>
    </source>
</evidence>
<dbReference type="NCBIfam" id="TIGR02678">
    <property type="entry name" value="TIGR02678 family protein"/>
    <property type="match status" value="1"/>
</dbReference>
<sequence>MNRRRARPLYDETARMQRAMRLLLARPLLVAGLTPDEDFRLVRAMAAPLREWFDRETGWRLHIDAQTARLFKTTTDLDDLTRPARDPKAGTPFGRQRYVLTCLALAVLERADRQITLGRLAEQILLAATDPELFALGFRFELDRREERADLVAVVRLQLDWGTLRRVGGDEESFLNAAGDVLYDVDRRVLSNLLTSVTGPSLIQHDDTSARVAAMTAEAVHDSDDLRNRALRHRLTRRLLEEPVVYYGELTEAELGYLRSQRAQITSRITEATGLIAEVRAEGIAMVDPDDELTDVRMPAQGMRSHLALLLAEHIATQPDGVPLADLHELTRQLAVKHQAYWRKDATDPGAEVDLVDAALATLSSLKLVLVQRAPQHRAVPRPAIARYALAEPEIRQRGKEATA</sequence>
<comment type="caution">
    <text evidence="1">The sequence shown here is derived from an EMBL/GenBank/DDBJ whole genome shotgun (WGS) entry which is preliminary data.</text>
</comment>
<keyword evidence="2" id="KW-1185">Reference proteome</keyword>
<evidence type="ECO:0000313" key="2">
    <source>
        <dbReference type="Proteomes" id="UP000601223"/>
    </source>
</evidence>
<dbReference type="EMBL" id="BONF01000054">
    <property type="protein sequence ID" value="GIF85875.1"/>
    <property type="molecule type" value="Genomic_DNA"/>
</dbReference>
<dbReference type="Pfam" id="PF09661">
    <property type="entry name" value="DUF2398"/>
    <property type="match status" value="1"/>
</dbReference>
<dbReference type="Proteomes" id="UP000601223">
    <property type="component" value="Unassembled WGS sequence"/>
</dbReference>
<gene>
    <name evidence="1" type="ORF">Cba03nite_72240</name>
</gene>
<reference evidence="1 2" key="1">
    <citation type="submission" date="2021-01" db="EMBL/GenBank/DDBJ databases">
        <title>Whole genome shotgun sequence of Catellatospora bangladeshensis NBRC 107357.</title>
        <authorList>
            <person name="Komaki H."/>
            <person name="Tamura T."/>
        </authorList>
    </citation>
    <scope>NUCLEOTIDE SEQUENCE [LARGE SCALE GENOMIC DNA]</scope>
    <source>
        <strain evidence="1 2">NBRC 107357</strain>
    </source>
</reference>
<dbReference type="AlphaFoldDB" id="A0A8J3JVG7"/>
<name>A0A8J3JVG7_9ACTN</name>